<comment type="caution">
    <text evidence="2">The sequence shown here is derived from an EMBL/GenBank/DDBJ whole genome shotgun (WGS) entry which is preliminary data.</text>
</comment>
<evidence type="ECO:0000313" key="2">
    <source>
        <dbReference type="EMBL" id="PWJ42097.1"/>
    </source>
</evidence>
<gene>
    <name evidence="2" type="ORF">BC781_103347</name>
</gene>
<keyword evidence="1" id="KW-0472">Membrane</keyword>
<protein>
    <submittedName>
        <fullName evidence="2">Uncharacterized protein</fullName>
    </submittedName>
</protein>
<dbReference type="Proteomes" id="UP000245535">
    <property type="component" value="Unassembled WGS sequence"/>
</dbReference>
<keyword evidence="3" id="KW-1185">Reference proteome</keyword>
<dbReference type="PROSITE" id="PS51257">
    <property type="entry name" value="PROKAR_LIPOPROTEIN"/>
    <property type="match status" value="1"/>
</dbReference>
<organism evidence="2 3">
    <name type="scientific">Sediminitomix flava</name>
    <dbReference type="NCBI Taxonomy" id="379075"/>
    <lineage>
        <taxon>Bacteria</taxon>
        <taxon>Pseudomonadati</taxon>
        <taxon>Bacteroidota</taxon>
        <taxon>Cytophagia</taxon>
        <taxon>Cytophagales</taxon>
        <taxon>Flammeovirgaceae</taxon>
        <taxon>Sediminitomix</taxon>
    </lineage>
</organism>
<dbReference type="RefSeq" id="WP_109618739.1">
    <property type="nucleotide sequence ID" value="NZ_QGDO01000003.1"/>
</dbReference>
<reference evidence="2 3" key="1">
    <citation type="submission" date="2018-03" db="EMBL/GenBank/DDBJ databases">
        <title>Genomic Encyclopedia of Archaeal and Bacterial Type Strains, Phase II (KMG-II): from individual species to whole genera.</title>
        <authorList>
            <person name="Goeker M."/>
        </authorList>
    </citation>
    <scope>NUCLEOTIDE SEQUENCE [LARGE SCALE GENOMIC DNA]</scope>
    <source>
        <strain evidence="2 3">DSM 28229</strain>
    </source>
</reference>
<feature type="transmembrane region" description="Helical" evidence="1">
    <location>
        <begin position="12"/>
        <end position="34"/>
    </location>
</feature>
<dbReference type="OrthoDB" id="7593840at2"/>
<keyword evidence="1" id="KW-0812">Transmembrane</keyword>
<keyword evidence="1" id="KW-1133">Transmembrane helix</keyword>
<evidence type="ECO:0000313" key="3">
    <source>
        <dbReference type="Proteomes" id="UP000245535"/>
    </source>
</evidence>
<evidence type="ECO:0000256" key="1">
    <source>
        <dbReference type="SAM" id="Phobius"/>
    </source>
</evidence>
<sequence>MQTLFKKKFESLPMLLFFCACQKGLIFLFILNFINLVIPNHSFAQQAVIKNISDSTEINDYQYIFPLLGENVNEKGFTLPYPHGIMINYLTGKQMLAIDKMQVGFNNHGMIDLDPIIKFKDNQVNIHSINTRVDTWVLPFLDVYGIAGKSYSNTNIHVVEPINLDPIVDVESKYYGVGAMLAGGIGKFFISVDANQVWTFSPQLDDPSKVLTAGIRTGPTFKIKNKPEMNIALWTGLQFSRFGTETAGQIDASDIFPNGSEQIKQTQQQLAIWYDNLSPIKQKLYETPYNNVQDGLSSLEGNSTIQYSMDKYIEYPYNLLLGAQWQINRRWQIRTEAQICGDRSAGLFSVNYRFGVKKRKFRNA</sequence>
<dbReference type="AlphaFoldDB" id="A0A315ZXM4"/>
<proteinExistence type="predicted"/>
<dbReference type="EMBL" id="QGDO01000003">
    <property type="protein sequence ID" value="PWJ42097.1"/>
    <property type="molecule type" value="Genomic_DNA"/>
</dbReference>
<name>A0A315ZXM4_SEDFL</name>
<accession>A0A315ZXM4</accession>